<proteinExistence type="predicted"/>
<keyword evidence="3" id="KW-1185">Reference proteome</keyword>
<evidence type="ECO:0000313" key="2">
    <source>
        <dbReference type="EMBL" id="KXJ86699.1"/>
    </source>
</evidence>
<feature type="region of interest" description="Disordered" evidence="1">
    <location>
        <begin position="35"/>
        <end position="78"/>
    </location>
</feature>
<organism evidence="2 3">
    <name type="scientific">Microdochium bolleyi</name>
    <dbReference type="NCBI Taxonomy" id="196109"/>
    <lineage>
        <taxon>Eukaryota</taxon>
        <taxon>Fungi</taxon>
        <taxon>Dikarya</taxon>
        <taxon>Ascomycota</taxon>
        <taxon>Pezizomycotina</taxon>
        <taxon>Sordariomycetes</taxon>
        <taxon>Xylariomycetidae</taxon>
        <taxon>Xylariales</taxon>
        <taxon>Microdochiaceae</taxon>
        <taxon>Microdochium</taxon>
    </lineage>
</organism>
<gene>
    <name evidence="2" type="ORF">Micbo1qcDRAFT_168182</name>
</gene>
<dbReference type="AlphaFoldDB" id="A0A136IPN4"/>
<reference evidence="3" key="1">
    <citation type="submission" date="2016-02" db="EMBL/GenBank/DDBJ databases">
        <title>Draft genome sequence of Microdochium bolleyi, a fungal endophyte of beachgrass.</title>
        <authorList>
            <consortium name="DOE Joint Genome Institute"/>
            <person name="David A.S."/>
            <person name="May G."/>
            <person name="Haridas S."/>
            <person name="Lim J."/>
            <person name="Wang M."/>
            <person name="Labutti K."/>
            <person name="Lipzen A."/>
            <person name="Barry K."/>
            <person name="Grigoriev I.V."/>
        </authorList>
    </citation>
    <scope>NUCLEOTIDE SEQUENCE [LARGE SCALE GENOMIC DNA]</scope>
    <source>
        <strain evidence="3">J235TASD1</strain>
    </source>
</reference>
<protein>
    <submittedName>
        <fullName evidence="2">Uncharacterized protein</fullName>
    </submittedName>
</protein>
<dbReference type="Proteomes" id="UP000070501">
    <property type="component" value="Unassembled WGS sequence"/>
</dbReference>
<dbReference type="EMBL" id="KQ964266">
    <property type="protein sequence ID" value="KXJ86699.1"/>
    <property type="molecule type" value="Genomic_DNA"/>
</dbReference>
<accession>A0A136IPN4</accession>
<evidence type="ECO:0000313" key="3">
    <source>
        <dbReference type="Proteomes" id="UP000070501"/>
    </source>
</evidence>
<name>A0A136IPN4_9PEZI</name>
<sequence>MALETFEKASRSLPACGSGCPFTAFLISRNPGLPSWPRPSVAANQPIFSPPSEPDGTRSAAPTGEQCDTQKRNFLSLQ</sequence>
<dbReference type="InParanoid" id="A0A136IPN4"/>
<feature type="non-terminal residue" evidence="2">
    <location>
        <position position="78"/>
    </location>
</feature>
<evidence type="ECO:0000256" key="1">
    <source>
        <dbReference type="SAM" id="MobiDB-lite"/>
    </source>
</evidence>